<proteinExistence type="predicted"/>
<gene>
    <name evidence="1" type="ORF">CWD77_02100</name>
</gene>
<name>A0A2N0VJB3_9BACT</name>
<dbReference type="Proteomes" id="UP000233398">
    <property type="component" value="Unassembled WGS sequence"/>
</dbReference>
<protein>
    <submittedName>
        <fullName evidence="1">Uncharacterized protein</fullName>
    </submittedName>
</protein>
<keyword evidence="2" id="KW-1185">Reference proteome</keyword>
<accession>A0A2N0VJB3</accession>
<dbReference type="AlphaFoldDB" id="A0A2N0VJB3"/>
<evidence type="ECO:0000313" key="1">
    <source>
        <dbReference type="EMBL" id="PKD44282.1"/>
    </source>
</evidence>
<comment type="caution">
    <text evidence="1">The sequence shown here is derived from an EMBL/GenBank/DDBJ whole genome shotgun (WGS) entry which is preliminary data.</text>
</comment>
<sequence length="146" mass="16305">MDGKFTAKVEDGNNFDGDALFEIAVPTRDGVQYVLEDSVLFLTLKTGEITNTREFNGEITEYTINIGLSLNSLWKTDINELELGTTFFQNLFIQPNTLDAHDIKSGIIKIDEKSDELLVGSFELIAVNSSNYESNISGEFRAIIKE</sequence>
<evidence type="ECO:0000313" key="2">
    <source>
        <dbReference type="Proteomes" id="UP000233398"/>
    </source>
</evidence>
<organism evidence="1 2">
    <name type="scientific">Rhodohalobacter barkolensis</name>
    <dbReference type="NCBI Taxonomy" id="2053187"/>
    <lineage>
        <taxon>Bacteria</taxon>
        <taxon>Pseudomonadati</taxon>
        <taxon>Balneolota</taxon>
        <taxon>Balneolia</taxon>
        <taxon>Balneolales</taxon>
        <taxon>Balneolaceae</taxon>
        <taxon>Rhodohalobacter</taxon>
    </lineage>
</organism>
<reference evidence="1 2" key="1">
    <citation type="submission" date="2017-11" db="EMBL/GenBank/DDBJ databases">
        <title>Rhodohalobacter 15182 sp. nov., isolated from a salt lake.</title>
        <authorList>
            <person name="Han S."/>
        </authorList>
    </citation>
    <scope>NUCLEOTIDE SEQUENCE [LARGE SCALE GENOMIC DNA]</scope>
    <source>
        <strain evidence="1 2">15182</strain>
    </source>
</reference>
<dbReference type="EMBL" id="PISP01000001">
    <property type="protein sequence ID" value="PKD44282.1"/>
    <property type="molecule type" value="Genomic_DNA"/>
</dbReference>